<dbReference type="AlphaFoldDB" id="A0A2D0N919"/>
<evidence type="ECO:0000313" key="2">
    <source>
        <dbReference type="EMBL" id="PHN04870.1"/>
    </source>
</evidence>
<keyword evidence="1" id="KW-0732">Signal</keyword>
<proteinExistence type="predicted"/>
<sequence length="340" mass="38553">MKNRTPLFVLIALALLLAYCGQQIESTDVQTEGPYFPRRIAQPGETAQMEALLIGKLLLINNCFRIQSEGSNELITPIWPPDFDYQLTTDSTFVILNAAGNEVARTNAGIRLSGGEIRDAQALEGQIEGGVPKLLLSCPVPYWVVGEEISVVEPKISLTPEARNQLESWFNFYAPHIEDWRLSAFSLSNRWKIDSLLEVPFADIFPLKDRPDNWMIYAPGGRFNLDIYARDVIMQKNDDGTQTIYGMSPDSEAAIEDLDRGIRQRLLFCGTPCRFEDGYWEDAQTVVIAGLHQGDEQFFHPTIWRIKLDELTVQQFTYPTPLPDPFPFNYTQEFIYESAG</sequence>
<dbReference type="OrthoDB" id="822152at2"/>
<comment type="caution">
    <text evidence="2">The sequence shown here is derived from an EMBL/GenBank/DDBJ whole genome shotgun (WGS) entry which is preliminary data.</text>
</comment>
<protein>
    <recommendedName>
        <fullName evidence="4">DUF3179 domain-containing protein</fullName>
    </recommendedName>
</protein>
<feature type="chain" id="PRO_5012112921" description="DUF3179 domain-containing protein" evidence="1">
    <location>
        <begin position="25"/>
        <end position="340"/>
    </location>
</feature>
<gene>
    <name evidence="2" type="ORF">CRP01_20400</name>
</gene>
<accession>A0A2D0N919</accession>
<evidence type="ECO:0000313" key="3">
    <source>
        <dbReference type="Proteomes" id="UP000223913"/>
    </source>
</evidence>
<keyword evidence="3" id="KW-1185">Reference proteome</keyword>
<dbReference type="Proteomes" id="UP000223913">
    <property type="component" value="Unassembled WGS sequence"/>
</dbReference>
<evidence type="ECO:0008006" key="4">
    <source>
        <dbReference type="Google" id="ProtNLM"/>
    </source>
</evidence>
<feature type="signal peptide" evidence="1">
    <location>
        <begin position="1"/>
        <end position="24"/>
    </location>
</feature>
<reference evidence="2 3" key="1">
    <citation type="submission" date="2017-10" db="EMBL/GenBank/DDBJ databases">
        <title>The draft genome sequence of Lewinella nigricans NBRC 102662.</title>
        <authorList>
            <person name="Wang K."/>
        </authorList>
    </citation>
    <scope>NUCLEOTIDE SEQUENCE [LARGE SCALE GENOMIC DNA]</scope>
    <source>
        <strain evidence="2 3">NBRC 102662</strain>
    </source>
</reference>
<organism evidence="2 3">
    <name type="scientific">Flavilitoribacter nigricans (strain ATCC 23147 / DSM 23189 / NBRC 102662 / NCIMB 1420 / SS-2)</name>
    <name type="common">Lewinella nigricans</name>
    <dbReference type="NCBI Taxonomy" id="1122177"/>
    <lineage>
        <taxon>Bacteria</taxon>
        <taxon>Pseudomonadati</taxon>
        <taxon>Bacteroidota</taxon>
        <taxon>Saprospiria</taxon>
        <taxon>Saprospirales</taxon>
        <taxon>Lewinellaceae</taxon>
        <taxon>Flavilitoribacter</taxon>
    </lineage>
</organism>
<name>A0A2D0N919_FLAN2</name>
<dbReference type="RefSeq" id="WP_099151930.1">
    <property type="nucleotide sequence ID" value="NZ_PDUD01000024.1"/>
</dbReference>
<evidence type="ECO:0000256" key="1">
    <source>
        <dbReference type="SAM" id="SignalP"/>
    </source>
</evidence>
<dbReference type="EMBL" id="PDUD01000024">
    <property type="protein sequence ID" value="PHN04870.1"/>
    <property type="molecule type" value="Genomic_DNA"/>
</dbReference>